<organism evidence="3 4">
    <name type="scientific">Lithohypha guttulata</name>
    <dbReference type="NCBI Taxonomy" id="1690604"/>
    <lineage>
        <taxon>Eukaryota</taxon>
        <taxon>Fungi</taxon>
        <taxon>Dikarya</taxon>
        <taxon>Ascomycota</taxon>
        <taxon>Pezizomycotina</taxon>
        <taxon>Eurotiomycetes</taxon>
        <taxon>Chaetothyriomycetidae</taxon>
        <taxon>Chaetothyriales</taxon>
        <taxon>Trichomeriaceae</taxon>
        <taxon>Lithohypha</taxon>
    </lineage>
</organism>
<dbReference type="EMBL" id="JAVRRG010000031">
    <property type="protein sequence ID" value="KAK5094926.1"/>
    <property type="molecule type" value="Genomic_DNA"/>
</dbReference>
<feature type="region of interest" description="Disordered" evidence="1">
    <location>
        <begin position="269"/>
        <end position="297"/>
    </location>
</feature>
<dbReference type="Pfam" id="PF25534">
    <property type="entry name" value="DUF7918"/>
    <property type="match status" value="1"/>
</dbReference>
<sequence>MPEHDFFEARVIVDGQALEEYDAPNDEQAKEGEIVRYIQAIPGKRFKVLVKRQVGCGREGATHIYFESKLDGESMLAYHEEVPKGTGALYSQLEDTCDHISVRNESGQWKQMHFEFGVLTTTEDATEGVNLTSDRLSMLGSLQVCCYRAIRKVKRRPSMHHGAVPRPLEPISEKLLKGHGIKTNVKCVPGASPLVFRHVADFLDTATQDVKRSSSSSTVPRSLGCIPRSHADGESELRRTEEMLGREKEGRRQAELEVTRLRQQLQQIQQLGSGGIQNEDTWVGKREGDVKDETNYD</sequence>
<protein>
    <recommendedName>
        <fullName evidence="2">DUF7918 domain-containing protein</fullName>
    </recommendedName>
</protein>
<feature type="region of interest" description="Disordered" evidence="1">
    <location>
        <begin position="211"/>
        <end position="253"/>
    </location>
</feature>
<accession>A0ABR0KF97</accession>
<evidence type="ECO:0000313" key="4">
    <source>
        <dbReference type="Proteomes" id="UP001345013"/>
    </source>
</evidence>
<proteinExistence type="predicted"/>
<gene>
    <name evidence="3" type="ORF">LTR24_003374</name>
</gene>
<feature type="domain" description="DUF7918" evidence="2">
    <location>
        <begin position="7"/>
        <end position="191"/>
    </location>
</feature>
<feature type="compositionally biased region" description="Basic and acidic residues" evidence="1">
    <location>
        <begin position="282"/>
        <end position="297"/>
    </location>
</feature>
<dbReference type="Proteomes" id="UP001345013">
    <property type="component" value="Unassembled WGS sequence"/>
</dbReference>
<comment type="caution">
    <text evidence="3">The sequence shown here is derived from an EMBL/GenBank/DDBJ whole genome shotgun (WGS) entry which is preliminary data.</text>
</comment>
<dbReference type="InterPro" id="IPR057678">
    <property type="entry name" value="DUF7918"/>
</dbReference>
<evidence type="ECO:0000259" key="2">
    <source>
        <dbReference type="Pfam" id="PF25534"/>
    </source>
</evidence>
<keyword evidence="4" id="KW-1185">Reference proteome</keyword>
<reference evidence="3 4" key="1">
    <citation type="submission" date="2023-08" db="EMBL/GenBank/DDBJ databases">
        <title>Black Yeasts Isolated from many extreme environments.</title>
        <authorList>
            <person name="Coleine C."/>
            <person name="Stajich J.E."/>
            <person name="Selbmann L."/>
        </authorList>
    </citation>
    <scope>NUCLEOTIDE SEQUENCE [LARGE SCALE GENOMIC DNA]</scope>
    <source>
        <strain evidence="3 4">CCFEE 5885</strain>
    </source>
</reference>
<name>A0ABR0KF97_9EURO</name>
<evidence type="ECO:0000256" key="1">
    <source>
        <dbReference type="SAM" id="MobiDB-lite"/>
    </source>
</evidence>
<evidence type="ECO:0000313" key="3">
    <source>
        <dbReference type="EMBL" id="KAK5094926.1"/>
    </source>
</evidence>
<feature type="compositionally biased region" description="Basic and acidic residues" evidence="1">
    <location>
        <begin position="229"/>
        <end position="253"/>
    </location>
</feature>